<proteinExistence type="predicted"/>
<dbReference type="AlphaFoldDB" id="A0A2A4JQ68"/>
<organism evidence="1">
    <name type="scientific">Heliothis virescens</name>
    <name type="common">Tobacco budworm moth</name>
    <dbReference type="NCBI Taxonomy" id="7102"/>
    <lineage>
        <taxon>Eukaryota</taxon>
        <taxon>Metazoa</taxon>
        <taxon>Ecdysozoa</taxon>
        <taxon>Arthropoda</taxon>
        <taxon>Hexapoda</taxon>
        <taxon>Insecta</taxon>
        <taxon>Pterygota</taxon>
        <taxon>Neoptera</taxon>
        <taxon>Endopterygota</taxon>
        <taxon>Lepidoptera</taxon>
        <taxon>Glossata</taxon>
        <taxon>Ditrysia</taxon>
        <taxon>Noctuoidea</taxon>
        <taxon>Noctuidae</taxon>
        <taxon>Heliothinae</taxon>
        <taxon>Heliothis</taxon>
    </lineage>
</organism>
<name>A0A2A4JQ68_HELVI</name>
<sequence length="218" mass="25264">MAVPTDILIQIPKYRKKITTEPINGLVKYHLGDETVNKKIGLTLERTKNSSWYQFDFNYPLQQPHKGVGHHNVDKIEKYEDRKTYVLLKIKMVNKNFNDNDETSTDEPENEIQSIQDEGITRYHVEIKFTKPATVFSLKKEIKTRIKVYPTVESPFPNDPFMSALDQTLMKLFSNKKHEINLQIEIEKACCARSRVFNVAFVVANNSDVTISLKTVNK</sequence>
<evidence type="ECO:0008006" key="2">
    <source>
        <dbReference type="Google" id="ProtNLM"/>
    </source>
</evidence>
<comment type="caution">
    <text evidence="1">The sequence shown here is derived from an EMBL/GenBank/DDBJ whole genome shotgun (WGS) entry which is preliminary data.</text>
</comment>
<evidence type="ECO:0000313" key="1">
    <source>
        <dbReference type="EMBL" id="PCG73959.1"/>
    </source>
</evidence>
<reference evidence="1" key="1">
    <citation type="submission" date="2017-09" db="EMBL/GenBank/DDBJ databases">
        <title>Contemporary evolution of a Lepidopteran species, Heliothis virescens, in response to modern agricultural practices.</title>
        <authorList>
            <person name="Fritz M.L."/>
            <person name="Deyonke A.M."/>
            <person name="Papanicolaou A."/>
            <person name="Micinski S."/>
            <person name="Westbrook J."/>
            <person name="Gould F."/>
        </authorList>
    </citation>
    <scope>NUCLEOTIDE SEQUENCE [LARGE SCALE GENOMIC DNA]</scope>
    <source>
        <strain evidence="1">HvINT-</strain>
        <tissue evidence="1">Whole body</tissue>
    </source>
</reference>
<protein>
    <recommendedName>
        <fullName evidence="2">Arrestin-like N-terminal domain-containing protein</fullName>
    </recommendedName>
</protein>
<accession>A0A2A4JQ68</accession>
<dbReference type="EMBL" id="NWSH01000832">
    <property type="protein sequence ID" value="PCG73959.1"/>
    <property type="molecule type" value="Genomic_DNA"/>
</dbReference>
<gene>
    <name evidence="1" type="ORF">B5V51_14084</name>
</gene>